<evidence type="ECO:0000256" key="7">
    <source>
        <dbReference type="SAM" id="MobiDB-lite"/>
    </source>
</evidence>
<feature type="compositionally biased region" description="Polar residues" evidence="7">
    <location>
        <begin position="656"/>
        <end position="690"/>
    </location>
</feature>
<dbReference type="Proteomes" id="UP000789508">
    <property type="component" value="Unassembled WGS sequence"/>
</dbReference>
<feature type="compositionally biased region" description="Gly residues" evidence="7">
    <location>
        <begin position="498"/>
        <end position="507"/>
    </location>
</feature>
<sequence length="781" mass="87694">MKPKIAMLVTDVEKDTYSHPGSKRGYVETIDDRLSKIEHVLTKYLEGADNQVQITDADKVENDSEIILPTHDLVNMASKLEEEGKLDPDKICETMSSLKLTKSSTIYLTITKEPNFLKSLKDKNNPPSILLLNSIFAVASIFSDDPRTRGDPDKPETVGDLFFERARDLLDDFMDRPRLSTIQALHFLAQFCVKSSRYSCRIWMYLGMAMSMARDLSLNRDCYKWDIGKAEKAVRNRVFWATYVGEVVACASFGKSLPVYDFDVRLPYELDDDGDDALDVINFMHLCKLSKILGNILQSKPYFSKPGFLRNTLPAIDAALSSWLLGLPSHLQCTLPANVDPEPASMTPFASFIHQMYNTILIHLHRPYMDSKEFPNIDSRQICIQAATNITKLAICMPINRHGIYFSFSMTGYFLSQAGIIHQTLIPEPESSHHGIKNMEQTMKVLKSLGGETRVGGGNCGVDDCLKMLDALFRAQLAKLEENRAVRAAARKNWNERGVGGEGGGSRGSTDFESKNNKIKKKMSENFGNDRRKTQAKTIPTPPSSIQQDFEVSSNPPAFIKAESLPDQQLTGNISVGQSSVSVTLPKSPPPQQALHNNSHSTPQPPIVPSSETYYTNGIHNVANYAANNDHHQNTNNQIYNMNWTMDGYTEHYHHSNNSQTTVPNAGSDVSASGNVQNRSRHSSTASNDSMFRMHRDQLNTHYSTYSMSNEQNPPAILINHDHIINEEMHTGEEDRASQQQQQQTVLLRNQQQMATADPLVIETSHMQEEQLQNSSWNQWP</sequence>
<dbReference type="OrthoDB" id="2154091at2759"/>
<evidence type="ECO:0000256" key="2">
    <source>
        <dbReference type="ARBA" id="ARBA00022833"/>
    </source>
</evidence>
<gene>
    <name evidence="9" type="ORF">ALEPTO_LOCUS8363</name>
</gene>
<evidence type="ECO:0000313" key="10">
    <source>
        <dbReference type="Proteomes" id="UP000789508"/>
    </source>
</evidence>
<dbReference type="InterPro" id="IPR051615">
    <property type="entry name" value="Transcr_Regulatory_Elem"/>
</dbReference>
<dbReference type="CDD" id="cd12148">
    <property type="entry name" value="fungal_TF_MHR"/>
    <property type="match status" value="1"/>
</dbReference>
<evidence type="ECO:0000256" key="4">
    <source>
        <dbReference type="ARBA" id="ARBA00023125"/>
    </source>
</evidence>
<protein>
    <submittedName>
        <fullName evidence="9">7966_t:CDS:1</fullName>
    </submittedName>
</protein>
<dbReference type="GO" id="GO:0003677">
    <property type="term" value="F:DNA binding"/>
    <property type="evidence" value="ECO:0007669"/>
    <property type="project" value="UniProtKB-KW"/>
</dbReference>
<feature type="domain" description="Xylanolytic transcriptional activator regulatory" evidence="8">
    <location>
        <begin position="202"/>
        <end position="273"/>
    </location>
</feature>
<dbReference type="SMART" id="SM00906">
    <property type="entry name" value="Fungal_trans"/>
    <property type="match status" value="1"/>
</dbReference>
<keyword evidence="1" id="KW-0479">Metal-binding</keyword>
<dbReference type="GO" id="GO:0006351">
    <property type="term" value="P:DNA-templated transcription"/>
    <property type="evidence" value="ECO:0007669"/>
    <property type="project" value="InterPro"/>
</dbReference>
<feature type="region of interest" description="Disordered" evidence="7">
    <location>
        <begin position="495"/>
        <end position="551"/>
    </location>
</feature>
<feature type="region of interest" description="Disordered" evidence="7">
    <location>
        <begin position="653"/>
        <end position="691"/>
    </location>
</feature>
<proteinExistence type="predicted"/>
<organism evidence="9 10">
    <name type="scientific">Ambispora leptoticha</name>
    <dbReference type="NCBI Taxonomy" id="144679"/>
    <lineage>
        <taxon>Eukaryota</taxon>
        <taxon>Fungi</taxon>
        <taxon>Fungi incertae sedis</taxon>
        <taxon>Mucoromycota</taxon>
        <taxon>Glomeromycotina</taxon>
        <taxon>Glomeromycetes</taxon>
        <taxon>Archaeosporales</taxon>
        <taxon>Ambisporaceae</taxon>
        <taxon>Ambispora</taxon>
    </lineage>
</organism>
<reference evidence="9" key="1">
    <citation type="submission" date="2021-06" db="EMBL/GenBank/DDBJ databases">
        <authorList>
            <person name="Kallberg Y."/>
            <person name="Tangrot J."/>
            <person name="Rosling A."/>
        </authorList>
    </citation>
    <scope>NUCLEOTIDE SEQUENCE</scope>
    <source>
        <strain evidence="9">FL130A</strain>
    </source>
</reference>
<keyword evidence="4" id="KW-0238">DNA-binding</keyword>
<keyword evidence="3" id="KW-0805">Transcription regulation</keyword>
<keyword evidence="6" id="KW-0539">Nucleus</keyword>
<evidence type="ECO:0000259" key="8">
    <source>
        <dbReference type="SMART" id="SM00906"/>
    </source>
</evidence>
<keyword evidence="5" id="KW-0804">Transcription</keyword>
<evidence type="ECO:0000313" key="9">
    <source>
        <dbReference type="EMBL" id="CAG8606122.1"/>
    </source>
</evidence>
<comment type="caution">
    <text evidence="9">The sequence shown here is derived from an EMBL/GenBank/DDBJ whole genome shotgun (WGS) entry which is preliminary data.</text>
</comment>
<dbReference type="AlphaFoldDB" id="A0A9N9CLH2"/>
<keyword evidence="2" id="KW-0862">Zinc</keyword>
<evidence type="ECO:0000256" key="5">
    <source>
        <dbReference type="ARBA" id="ARBA00023163"/>
    </source>
</evidence>
<feature type="compositionally biased region" description="Basic and acidic residues" evidence="7">
    <location>
        <begin position="510"/>
        <end position="533"/>
    </location>
</feature>
<dbReference type="EMBL" id="CAJVPS010004625">
    <property type="protein sequence ID" value="CAG8606122.1"/>
    <property type="molecule type" value="Genomic_DNA"/>
</dbReference>
<evidence type="ECO:0000256" key="1">
    <source>
        <dbReference type="ARBA" id="ARBA00022723"/>
    </source>
</evidence>
<name>A0A9N9CLH2_9GLOM</name>
<dbReference type="PANTHER" id="PTHR31313">
    <property type="entry name" value="TY1 ENHANCER ACTIVATOR"/>
    <property type="match status" value="1"/>
</dbReference>
<dbReference type="PANTHER" id="PTHR31313:SF81">
    <property type="entry name" value="TY1 ENHANCER ACTIVATOR"/>
    <property type="match status" value="1"/>
</dbReference>
<dbReference type="GO" id="GO:0008270">
    <property type="term" value="F:zinc ion binding"/>
    <property type="evidence" value="ECO:0007669"/>
    <property type="project" value="InterPro"/>
</dbReference>
<accession>A0A9N9CLH2</accession>
<keyword evidence="10" id="KW-1185">Reference proteome</keyword>
<evidence type="ECO:0000256" key="6">
    <source>
        <dbReference type="ARBA" id="ARBA00023242"/>
    </source>
</evidence>
<dbReference type="Pfam" id="PF04082">
    <property type="entry name" value="Fungal_trans"/>
    <property type="match status" value="1"/>
</dbReference>
<feature type="region of interest" description="Disordered" evidence="7">
    <location>
        <begin position="580"/>
        <end position="605"/>
    </location>
</feature>
<dbReference type="InterPro" id="IPR007219">
    <property type="entry name" value="XnlR_reg_dom"/>
</dbReference>
<evidence type="ECO:0000256" key="3">
    <source>
        <dbReference type="ARBA" id="ARBA00023015"/>
    </source>
</evidence>